<proteinExistence type="predicted"/>
<gene>
    <name evidence="3" type="ORF">PH603_11950</name>
</gene>
<dbReference type="Proteomes" id="UP001217500">
    <property type="component" value="Chromosome"/>
</dbReference>
<evidence type="ECO:0000256" key="2">
    <source>
        <dbReference type="SAM" id="SignalP"/>
    </source>
</evidence>
<feature type="signal peptide" evidence="2">
    <location>
        <begin position="1"/>
        <end position="25"/>
    </location>
</feature>
<dbReference type="RefSeq" id="WP_289502760.1">
    <property type="nucleotide sequence ID" value="NZ_CP116805.1"/>
</dbReference>
<feature type="region of interest" description="Disordered" evidence="1">
    <location>
        <begin position="35"/>
        <end position="74"/>
    </location>
</feature>
<evidence type="ECO:0000313" key="3">
    <source>
        <dbReference type="EMBL" id="WCL53248.1"/>
    </source>
</evidence>
<accession>A0AAF0BG70</accession>
<name>A0AAF0BG70_9PROT</name>
<dbReference type="AlphaFoldDB" id="A0AAF0BG70"/>
<dbReference type="PROSITE" id="PS51257">
    <property type="entry name" value="PROKAR_LIPOPROTEIN"/>
    <property type="match status" value="1"/>
</dbReference>
<dbReference type="KEGG" id="gso:PH603_11950"/>
<protein>
    <submittedName>
        <fullName evidence="3">Uncharacterized protein</fullName>
    </submittedName>
</protein>
<keyword evidence="4" id="KW-1185">Reference proteome</keyword>
<feature type="chain" id="PRO_5042287466" evidence="2">
    <location>
        <begin position="26"/>
        <end position="328"/>
    </location>
</feature>
<feature type="compositionally biased region" description="Low complexity" evidence="1">
    <location>
        <begin position="35"/>
        <end position="57"/>
    </location>
</feature>
<keyword evidence="2" id="KW-0732">Signal</keyword>
<dbReference type="EMBL" id="CP116805">
    <property type="protein sequence ID" value="WCL53248.1"/>
    <property type="molecule type" value="Genomic_DNA"/>
</dbReference>
<evidence type="ECO:0000313" key="4">
    <source>
        <dbReference type="Proteomes" id="UP001217500"/>
    </source>
</evidence>
<sequence>MTPKPSSFRVSHRATLLAAASLMLAACGGEEDASSAAAAAGANRSAAETRPAAAKPAGDPNALPAPKCPAKTDDGLPGPDILGLKLGMSKDMALNIVRCHLGADAFVDPQRNWIQGLNAHQLELAPQAFMVQQGETSACNFRTFNDMQKCGPGNRVWGHVSEKFTLATPGVPGRETLVGVWRTQNFKPDEMPAVESLVAALTKKYGAPQFRDKRENRRGDLSRLRWITDVSGQPVIDPNPLFRRCGFNIDGRMNALSWSEGCGLNLAVEIMHSPDNPALAKELSVGMLHQDNLFQYGSDLQAELNEIEEGRRAEELERAKKSGSDIAL</sequence>
<reference evidence="3" key="1">
    <citation type="submission" date="2023-01" db="EMBL/GenBank/DDBJ databases">
        <title>The genome sequence of Kordiimonadaceae bacterium 6D33.</title>
        <authorList>
            <person name="Liu Y."/>
        </authorList>
    </citation>
    <scope>NUCLEOTIDE SEQUENCE</scope>
    <source>
        <strain evidence="3">6D33</strain>
    </source>
</reference>
<organism evidence="3 4">
    <name type="scientific">Gimibacter soli</name>
    <dbReference type="NCBI Taxonomy" id="3024400"/>
    <lineage>
        <taxon>Bacteria</taxon>
        <taxon>Pseudomonadati</taxon>
        <taxon>Pseudomonadota</taxon>
        <taxon>Alphaproteobacteria</taxon>
        <taxon>Kordiimonadales</taxon>
        <taxon>Temperatibacteraceae</taxon>
        <taxon>Gimibacter</taxon>
    </lineage>
</organism>
<evidence type="ECO:0000256" key="1">
    <source>
        <dbReference type="SAM" id="MobiDB-lite"/>
    </source>
</evidence>